<evidence type="ECO:0000256" key="11">
    <source>
        <dbReference type="ARBA" id="ARBA00023204"/>
    </source>
</evidence>
<reference evidence="14 15" key="1">
    <citation type="submission" date="2017-09" db="EMBL/GenBank/DDBJ databases">
        <title>Depth-based differentiation of microbial function through sediment-hosted aquifers and enrichment of novel symbionts in the deep terrestrial subsurface.</title>
        <authorList>
            <person name="Probst A.J."/>
            <person name="Ladd B."/>
            <person name="Jarett J.K."/>
            <person name="Geller-Mcgrath D.E."/>
            <person name="Sieber C.M."/>
            <person name="Emerson J.B."/>
            <person name="Anantharaman K."/>
            <person name="Thomas B.C."/>
            <person name="Malmstrom R."/>
            <person name="Stieglmeier M."/>
            <person name="Klingl A."/>
            <person name="Woyke T."/>
            <person name="Ryan C.M."/>
            <person name="Banfield J.F."/>
        </authorList>
    </citation>
    <scope>NUCLEOTIDE SEQUENCE [LARGE SCALE GENOMIC DNA]</scope>
    <source>
        <strain evidence="14">CG11_big_fil_rev_8_21_14_0_20_43_10</strain>
    </source>
</reference>
<dbReference type="GO" id="GO:0046872">
    <property type="term" value="F:metal ion binding"/>
    <property type="evidence" value="ECO:0007669"/>
    <property type="project" value="UniProtKB-KW"/>
</dbReference>
<dbReference type="EC" id="3.1.21.10" evidence="13"/>
<keyword evidence="3" id="KW-0540">Nuclease</keyword>
<dbReference type="Pfam" id="PF02075">
    <property type="entry name" value="RuvC"/>
    <property type="match status" value="1"/>
</dbReference>
<keyword evidence="10" id="KW-0233">DNA recombination</keyword>
<evidence type="ECO:0000256" key="2">
    <source>
        <dbReference type="ARBA" id="ARBA00022490"/>
    </source>
</evidence>
<protein>
    <recommendedName>
        <fullName evidence="13">Crossover junction endodeoxyribonuclease RuvC</fullName>
        <ecNumber evidence="13">3.1.21.10</ecNumber>
    </recommendedName>
</protein>
<keyword evidence="11" id="KW-0234">DNA repair</keyword>
<dbReference type="InterPro" id="IPR036397">
    <property type="entry name" value="RNaseH_sf"/>
</dbReference>
<dbReference type="GO" id="GO:0006281">
    <property type="term" value="P:DNA repair"/>
    <property type="evidence" value="ECO:0007669"/>
    <property type="project" value="UniProtKB-KW"/>
</dbReference>
<evidence type="ECO:0000256" key="12">
    <source>
        <dbReference type="ARBA" id="ARBA00029354"/>
    </source>
</evidence>
<dbReference type="AlphaFoldDB" id="A0A2H0PUN3"/>
<gene>
    <name evidence="14" type="primary">ruvC</name>
    <name evidence="14" type="ORF">COV41_02725</name>
</gene>
<dbReference type="PANTHER" id="PTHR30194:SF3">
    <property type="entry name" value="CROSSOVER JUNCTION ENDODEOXYRIBONUCLEASE RUVC"/>
    <property type="match status" value="1"/>
</dbReference>
<evidence type="ECO:0000256" key="9">
    <source>
        <dbReference type="ARBA" id="ARBA00023125"/>
    </source>
</evidence>
<keyword evidence="8" id="KW-0460">Magnesium</keyword>
<keyword evidence="4" id="KW-0479">Metal-binding</keyword>
<evidence type="ECO:0000256" key="6">
    <source>
        <dbReference type="ARBA" id="ARBA00022763"/>
    </source>
</evidence>
<keyword evidence="7" id="KW-0378">Hydrolase</keyword>
<evidence type="ECO:0000256" key="8">
    <source>
        <dbReference type="ARBA" id="ARBA00022842"/>
    </source>
</evidence>
<dbReference type="PRINTS" id="PR00696">
    <property type="entry name" value="RSOLVASERUVC"/>
</dbReference>
<keyword evidence="6" id="KW-0227">DNA damage</keyword>
<keyword evidence="5" id="KW-0255">Endonuclease</keyword>
<proteinExistence type="inferred from homology"/>
<evidence type="ECO:0000256" key="5">
    <source>
        <dbReference type="ARBA" id="ARBA00022759"/>
    </source>
</evidence>
<evidence type="ECO:0000256" key="3">
    <source>
        <dbReference type="ARBA" id="ARBA00022722"/>
    </source>
</evidence>
<dbReference type="CDD" id="cd16962">
    <property type="entry name" value="RuvC"/>
    <property type="match status" value="1"/>
</dbReference>
<evidence type="ECO:0000256" key="1">
    <source>
        <dbReference type="ARBA" id="ARBA00009518"/>
    </source>
</evidence>
<dbReference type="NCBIfam" id="TIGR00228">
    <property type="entry name" value="ruvC"/>
    <property type="match status" value="1"/>
</dbReference>
<dbReference type="SUPFAM" id="SSF53098">
    <property type="entry name" value="Ribonuclease H-like"/>
    <property type="match status" value="1"/>
</dbReference>
<organism evidence="14 15">
    <name type="scientific">Candidatus Brennerbacteria bacterium CG11_big_fil_rev_8_21_14_0_20_43_10</name>
    <dbReference type="NCBI Taxonomy" id="1974523"/>
    <lineage>
        <taxon>Bacteria</taxon>
        <taxon>Candidatus Brenneribacteriota</taxon>
    </lineage>
</organism>
<dbReference type="Proteomes" id="UP000236846">
    <property type="component" value="Unassembled WGS sequence"/>
</dbReference>
<name>A0A2H0PUN3_9BACT</name>
<dbReference type="InterPro" id="IPR002176">
    <property type="entry name" value="X-over_junc_endoDNase_RuvC"/>
</dbReference>
<dbReference type="GO" id="GO:0003677">
    <property type="term" value="F:DNA binding"/>
    <property type="evidence" value="ECO:0007669"/>
    <property type="project" value="UniProtKB-KW"/>
</dbReference>
<keyword evidence="2" id="KW-0963">Cytoplasm</keyword>
<dbReference type="PANTHER" id="PTHR30194">
    <property type="entry name" value="CROSSOVER JUNCTION ENDODEOXYRIBONUCLEASE RUVC"/>
    <property type="match status" value="1"/>
</dbReference>
<dbReference type="Gene3D" id="3.30.420.10">
    <property type="entry name" value="Ribonuclease H-like superfamily/Ribonuclease H"/>
    <property type="match status" value="1"/>
</dbReference>
<accession>A0A2H0PUN3</accession>
<evidence type="ECO:0000256" key="7">
    <source>
        <dbReference type="ARBA" id="ARBA00022801"/>
    </source>
</evidence>
<sequence>MLNKYTQMLSFKNNPIILGIDPGFKRIGYGMIRKSRSGFSFLDTGMLRTTGTKTQIALTVSEKLDALIHTYQPDVFAIEKIYFGRNITSVLTVSELKGVLLLGAEKNGIPIVELTPLEVKSMVCGYGKADKLAVRKIILYTMNIPKSVKSKDAIDALAIALAGYYKYTQGRYAQ</sequence>
<dbReference type="FunFam" id="3.30.420.10:FF:000002">
    <property type="entry name" value="Crossover junction endodeoxyribonuclease RuvC"/>
    <property type="match status" value="1"/>
</dbReference>
<comment type="caution">
    <text evidence="14">The sequence shown here is derived from an EMBL/GenBank/DDBJ whole genome shotgun (WGS) entry which is preliminary data.</text>
</comment>
<dbReference type="GO" id="GO:0006310">
    <property type="term" value="P:DNA recombination"/>
    <property type="evidence" value="ECO:0007669"/>
    <property type="project" value="UniProtKB-UniRule"/>
</dbReference>
<dbReference type="GO" id="GO:0008821">
    <property type="term" value="F:crossover junction DNA endonuclease activity"/>
    <property type="evidence" value="ECO:0007669"/>
    <property type="project" value="UniProtKB-UniRule"/>
</dbReference>
<evidence type="ECO:0000256" key="4">
    <source>
        <dbReference type="ARBA" id="ARBA00022723"/>
    </source>
</evidence>
<comment type="catalytic activity">
    <reaction evidence="12">
        <text>Endonucleolytic cleavage at a junction such as a reciprocal single-stranded crossover between two homologous DNA duplexes (Holliday junction).</text>
        <dbReference type="EC" id="3.1.21.10"/>
    </reaction>
</comment>
<evidence type="ECO:0000313" key="14">
    <source>
        <dbReference type="EMBL" id="PIR25779.1"/>
    </source>
</evidence>
<dbReference type="InterPro" id="IPR012337">
    <property type="entry name" value="RNaseH-like_sf"/>
</dbReference>
<evidence type="ECO:0000256" key="10">
    <source>
        <dbReference type="ARBA" id="ARBA00023172"/>
    </source>
</evidence>
<comment type="similarity">
    <text evidence="1">Belongs to the RuvC family.</text>
</comment>
<evidence type="ECO:0000256" key="13">
    <source>
        <dbReference type="NCBIfam" id="TIGR00228"/>
    </source>
</evidence>
<evidence type="ECO:0000313" key="15">
    <source>
        <dbReference type="Proteomes" id="UP000236846"/>
    </source>
</evidence>
<dbReference type="EMBL" id="PCXE01000053">
    <property type="protein sequence ID" value="PIR25779.1"/>
    <property type="molecule type" value="Genomic_DNA"/>
</dbReference>
<keyword evidence="9" id="KW-0238">DNA-binding</keyword>